<dbReference type="AlphaFoldDB" id="A0A553MWB6"/>
<reference evidence="2 3" key="1">
    <citation type="journal article" date="2019" name="Sci. Data">
        <title>Hybrid genome assembly and annotation of Danionella translucida.</title>
        <authorList>
            <person name="Kadobianskyi M."/>
            <person name="Schulze L."/>
            <person name="Schuelke M."/>
            <person name="Judkewitz B."/>
        </authorList>
    </citation>
    <scope>NUCLEOTIDE SEQUENCE [LARGE SCALE GENOMIC DNA]</scope>
    <source>
        <strain evidence="2 3">Bolton</strain>
    </source>
</reference>
<name>A0A553MWB6_9TELE</name>
<feature type="compositionally biased region" description="Gly residues" evidence="1">
    <location>
        <begin position="68"/>
        <end position="78"/>
    </location>
</feature>
<proteinExistence type="predicted"/>
<dbReference type="Proteomes" id="UP000316079">
    <property type="component" value="Unassembled WGS sequence"/>
</dbReference>
<organism evidence="2 3">
    <name type="scientific">Danionella cerebrum</name>
    <dbReference type="NCBI Taxonomy" id="2873325"/>
    <lineage>
        <taxon>Eukaryota</taxon>
        <taxon>Metazoa</taxon>
        <taxon>Chordata</taxon>
        <taxon>Craniata</taxon>
        <taxon>Vertebrata</taxon>
        <taxon>Euteleostomi</taxon>
        <taxon>Actinopterygii</taxon>
        <taxon>Neopterygii</taxon>
        <taxon>Teleostei</taxon>
        <taxon>Ostariophysi</taxon>
        <taxon>Cypriniformes</taxon>
        <taxon>Danionidae</taxon>
        <taxon>Danioninae</taxon>
        <taxon>Danionella</taxon>
    </lineage>
</organism>
<sequence>MEVWPSYSERWLFLMRSADREVNRRQCTVHGPERCMLSKRRNIPVRSPGQVPTRSLQTTGEAADKTAMGGGSSGVGKN</sequence>
<gene>
    <name evidence="2" type="ORF">DNTS_014218</name>
</gene>
<feature type="region of interest" description="Disordered" evidence="1">
    <location>
        <begin position="42"/>
        <end position="78"/>
    </location>
</feature>
<dbReference type="OrthoDB" id="25414at2759"/>
<evidence type="ECO:0000313" key="2">
    <source>
        <dbReference type="EMBL" id="TRY57469.1"/>
    </source>
</evidence>
<keyword evidence="3" id="KW-1185">Reference proteome</keyword>
<feature type="compositionally biased region" description="Polar residues" evidence="1">
    <location>
        <begin position="50"/>
        <end position="60"/>
    </location>
</feature>
<accession>A0A553MWB6</accession>
<comment type="caution">
    <text evidence="2">The sequence shown here is derived from an EMBL/GenBank/DDBJ whole genome shotgun (WGS) entry which is preliminary data.</text>
</comment>
<dbReference type="EMBL" id="SRMA01027236">
    <property type="protein sequence ID" value="TRY57469.1"/>
    <property type="molecule type" value="Genomic_DNA"/>
</dbReference>
<evidence type="ECO:0000313" key="3">
    <source>
        <dbReference type="Proteomes" id="UP000316079"/>
    </source>
</evidence>
<protein>
    <submittedName>
        <fullName evidence="2">Uncharacterized protein</fullName>
    </submittedName>
</protein>
<evidence type="ECO:0000256" key="1">
    <source>
        <dbReference type="SAM" id="MobiDB-lite"/>
    </source>
</evidence>